<reference evidence="2" key="1">
    <citation type="submission" date="2020-01" db="EMBL/GenBank/DDBJ databases">
        <title>Phosphoaccumulans saitamaens gen. nov., sp. nov., a polyphosphate accumulating bacterium isolated from surface river water.</title>
        <authorList>
            <person name="Watanabe K."/>
            <person name="Suda W."/>
        </authorList>
    </citation>
    <scope>NUCLEOTIDE SEQUENCE [LARGE SCALE GENOMIC DNA]</scope>
    <source>
        <strain evidence="2">ICHIAU1</strain>
    </source>
</reference>
<evidence type="ECO:0000313" key="1">
    <source>
        <dbReference type="EMBL" id="BBU69870.1"/>
    </source>
</evidence>
<accession>A0A679I5B5</accession>
<keyword evidence="2" id="KW-1185">Reference proteome</keyword>
<keyword evidence="1" id="KW-0328">Glycosyltransferase</keyword>
<dbReference type="AlphaFoldDB" id="A0A679I5B5"/>
<dbReference type="Gene3D" id="3.30.1310.20">
    <property type="entry name" value="PRTase-like"/>
    <property type="match status" value="1"/>
</dbReference>
<dbReference type="RefSeq" id="WP_162049460.1">
    <property type="nucleotide sequence ID" value="NZ_AP019011.1"/>
</dbReference>
<dbReference type="InterPro" id="IPR029057">
    <property type="entry name" value="PRTase-like"/>
</dbReference>
<dbReference type="Proteomes" id="UP000463961">
    <property type="component" value="Chromosome"/>
</dbReference>
<protein>
    <submittedName>
        <fullName evidence="1">Phosphoribosyltransferase</fullName>
    </submittedName>
</protein>
<dbReference type="SUPFAM" id="SSF53271">
    <property type="entry name" value="PRTase-like"/>
    <property type="match status" value="1"/>
</dbReference>
<dbReference type="CDD" id="cd06223">
    <property type="entry name" value="PRTases_typeI"/>
    <property type="match status" value="1"/>
</dbReference>
<evidence type="ECO:0000313" key="2">
    <source>
        <dbReference type="Proteomes" id="UP000463961"/>
    </source>
</evidence>
<gene>
    <name evidence="1" type="ORF">ICHIAU1_21530</name>
</gene>
<dbReference type="EMBL" id="AP022345">
    <property type="protein sequence ID" value="BBU69870.1"/>
    <property type="molecule type" value="Genomic_DNA"/>
</dbReference>
<keyword evidence="1" id="KW-0808">Transferase</keyword>
<dbReference type="OrthoDB" id="9810066at2"/>
<sequence>MSLFENREDAARQLSKALSTYMGMQPLVLAIPRGGVPLGRIIADDLGGELDVVLVRKLGAPFNPEFAVGAIGESGKIFVADYALKAGADTAYLAAEVDKQLATIRRRRAQYAAVAPPVSARGRTVIIVDDGLATGATMCSALAEIRSCQPDQLICAAPVASAEAAARVRRECDRFVCLSVAADFQGVGQFYRDFAQVSDEEAVALLGRS</sequence>
<organism evidence="1 2">
    <name type="scientific">Fluviibacter phosphoraccumulans</name>
    <dbReference type="NCBI Taxonomy" id="1751046"/>
    <lineage>
        <taxon>Bacteria</taxon>
        <taxon>Pseudomonadati</taxon>
        <taxon>Pseudomonadota</taxon>
        <taxon>Betaproteobacteria</taxon>
        <taxon>Rhodocyclales</taxon>
        <taxon>Fluviibacteraceae</taxon>
        <taxon>Fluviibacter</taxon>
    </lineage>
</organism>
<proteinExistence type="predicted"/>
<dbReference type="Pfam" id="PF00156">
    <property type="entry name" value="Pribosyltran"/>
    <property type="match status" value="1"/>
</dbReference>
<name>A0A679I5B5_9RHOO</name>
<dbReference type="GO" id="GO:0016757">
    <property type="term" value="F:glycosyltransferase activity"/>
    <property type="evidence" value="ECO:0007669"/>
    <property type="project" value="UniProtKB-KW"/>
</dbReference>
<dbReference type="Gene3D" id="3.40.50.2020">
    <property type="match status" value="1"/>
</dbReference>
<dbReference type="InterPro" id="IPR000836">
    <property type="entry name" value="PRTase_dom"/>
</dbReference>